<keyword evidence="4" id="KW-1185">Reference proteome</keyword>
<feature type="transmembrane region" description="Helical" evidence="1">
    <location>
        <begin position="106"/>
        <end position="126"/>
    </location>
</feature>
<proteinExistence type="predicted"/>
<gene>
    <name evidence="3" type="ORF">AQPE_1990</name>
</gene>
<keyword evidence="1" id="KW-0812">Transmembrane</keyword>
<dbReference type="PANTHER" id="PTHR43592:SF15">
    <property type="entry name" value="CAAX AMINO TERMINAL PROTEASE FAMILY PROTEIN"/>
    <property type="match status" value="1"/>
</dbReference>
<evidence type="ECO:0000313" key="3">
    <source>
        <dbReference type="EMBL" id="BBE17832.1"/>
    </source>
</evidence>
<dbReference type="InterPro" id="IPR003675">
    <property type="entry name" value="Rce1/LyrA-like_dom"/>
</dbReference>
<dbReference type="RefSeq" id="WP_318350794.1">
    <property type="nucleotide sequence ID" value="NZ_AP018694.1"/>
</dbReference>
<dbReference type="GO" id="GO:0004175">
    <property type="term" value="F:endopeptidase activity"/>
    <property type="evidence" value="ECO:0007669"/>
    <property type="project" value="UniProtKB-ARBA"/>
</dbReference>
<dbReference type="AlphaFoldDB" id="A0A5K7S8F2"/>
<feature type="transmembrane region" description="Helical" evidence="1">
    <location>
        <begin position="63"/>
        <end position="86"/>
    </location>
</feature>
<accession>A0A5K7S8F2</accession>
<feature type="transmembrane region" description="Helical" evidence="1">
    <location>
        <begin position="234"/>
        <end position="261"/>
    </location>
</feature>
<evidence type="ECO:0000259" key="2">
    <source>
        <dbReference type="Pfam" id="PF02517"/>
    </source>
</evidence>
<keyword evidence="1" id="KW-0472">Membrane</keyword>
<organism evidence="3 4">
    <name type="scientific">Aquipluma nitroreducens</name>
    <dbReference type="NCBI Taxonomy" id="2010828"/>
    <lineage>
        <taxon>Bacteria</taxon>
        <taxon>Pseudomonadati</taxon>
        <taxon>Bacteroidota</taxon>
        <taxon>Bacteroidia</taxon>
        <taxon>Marinilabiliales</taxon>
        <taxon>Prolixibacteraceae</taxon>
        <taxon>Aquipluma</taxon>
    </lineage>
</organism>
<feature type="transmembrane region" description="Helical" evidence="1">
    <location>
        <begin position="160"/>
        <end position="180"/>
    </location>
</feature>
<dbReference type="Proteomes" id="UP001193389">
    <property type="component" value="Chromosome"/>
</dbReference>
<evidence type="ECO:0000313" key="4">
    <source>
        <dbReference type="Proteomes" id="UP001193389"/>
    </source>
</evidence>
<dbReference type="Pfam" id="PF02517">
    <property type="entry name" value="Rce1-like"/>
    <property type="match status" value="1"/>
</dbReference>
<dbReference type="GO" id="GO:0080120">
    <property type="term" value="P:CAAX-box protein maturation"/>
    <property type="evidence" value="ECO:0007669"/>
    <property type="project" value="UniProtKB-ARBA"/>
</dbReference>
<protein>
    <submittedName>
        <fullName evidence="3">Abortive infection protein</fullName>
    </submittedName>
</protein>
<feature type="domain" description="CAAX prenyl protease 2/Lysostaphin resistance protein A-like" evidence="2">
    <location>
        <begin position="166"/>
        <end position="254"/>
    </location>
</feature>
<reference evidence="3" key="1">
    <citation type="journal article" date="2020" name="Int. J. Syst. Evol. Microbiol.">
        <title>Aquipluma nitroreducens gen. nov. sp. nov., a novel facultatively anaerobic bacterium isolated from a freshwater lake.</title>
        <authorList>
            <person name="Watanabe M."/>
            <person name="Kojima H."/>
            <person name="Fukui M."/>
        </authorList>
    </citation>
    <scope>NUCLEOTIDE SEQUENCE</scope>
    <source>
        <strain evidence="3">MeG22</strain>
    </source>
</reference>
<feature type="transmembrane region" description="Helical" evidence="1">
    <location>
        <begin position="12"/>
        <end position="42"/>
    </location>
</feature>
<name>A0A5K7S8F2_9BACT</name>
<keyword evidence="1" id="KW-1133">Transmembrane helix</keyword>
<dbReference type="KEGG" id="anf:AQPE_1990"/>
<dbReference type="PANTHER" id="PTHR43592">
    <property type="entry name" value="CAAX AMINO TERMINAL PROTEASE"/>
    <property type="match status" value="1"/>
</dbReference>
<feature type="transmembrane region" description="Helical" evidence="1">
    <location>
        <begin position="200"/>
        <end position="222"/>
    </location>
</feature>
<dbReference type="EMBL" id="AP018694">
    <property type="protein sequence ID" value="BBE17832.1"/>
    <property type="molecule type" value="Genomic_DNA"/>
</dbReference>
<sequence length="317" mass="35406">MDFTAFRTMKPFAQLMFALFVMVASVFIFMVVGMIAAMPFYGIGSLMNGMSATSLNSPEGLSFLKYFQVIQSIGLFVAPPFAIGWLYSGNIGEYLKINRSTRVQSFLLAAISLLMVIPVINFLGAINSQMSLPESLSGLEGWMKTMEDAAKILTEKFLKVDSFGGLLFNVFMIAILPALGEELMFRGVIQRIFSSWTKNYHWGIWITAFLFSAMHMQFYGFLPRMALGAMFGYLLVWTGTMWVPILAHFVNNLMGVLGYFLIDKGTISNDIEEWGTGTEQVPLVLFSFLVVGGLLFLIYKGEQAKTKMPVNRVDSQA</sequence>
<evidence type="ECO:0000256" key="1">
    <source>
        <dbReference type="SAM" id="Phobius"/>
    </source>
</evidence>
<feature type="transmembrane region" description="Helical" evidence="1">
    <location>
        <begin position="281"/>
        <end position="299"/>
    </location>
</feature>